<accession>A0ABV0GT88</accession>
<dbReference type="RefSeq" id="WP_026541977.1">
    <property type="nucleotide sequence ID" value="NZ_JBBMFV010000004.1"/>
</dbReference>
<dbReference type="Proteomes" id="UP001448614">
    <property type="component" value="Unassembled WGS sequence"/>
</dbReference>
<evidence type="ECO:0000313" key="2">
    <source>
        <dbReference type="Proteomes" id="UP001448614"/>
    </source>
</evidence>
<sequence>MTAKDPGGLRLLLPAAEPGLVAEVLEALPVRLRKKLDGGVDTGAWIVTEGCAVMGAASVRFASKVIASLSDVTCDCLLAPKCLHLASFLSVCRTAGETPVDLAGPALVVLEAQGAGLSAAPSVLSAAQEAIVAEGSLLASRLLYSGLDRSDALNYAAVLKLVHRSRATGLHRLGRHGAMLARSLPQHAEMETRRDRRMHALLDFSLALHLLARSHSQATVSPTLLGTARQTQRDVPAMKLQGVYCEPIISAGGYNGCVTHLRSGDGGSWSVSKFIQNRSGFTELADARSATRSSYAQAPDLGRISVPQQDLCRGGLQVSNATASRSGRLGAGAKVQAIALPGERWPDWWFRDTAGHPGQGEPGDVPPDQFLEGETIGTKDGQLVIATPRGQRILHPLPAAEALGAVESFRLLGLNPGIHLRAVTRKESGRTYLLACEFRPAEVLLPDRLKQRFMPGLDKLDPSSFLRSEVSGEPAGVPVTEPFNPNFPGIEVLNGWLERTAVYGHSALPASNPALVRDITFLYRHGGYHSSKLLDELQLSAHSPLRDFDGTALPNPASLHRAWLRLGIVVRALEE</sequence>
<comment type="caution">
    <text evidence="1">The sequence shown here is derived from an EMBL/GenBank/DDBJ whole genome shotgun (WGS) entry which is preliminary data.</text>
</comment>
<dbReference type="EMBL" id="JBBMFV010000004">
    <property type="protein sequence ID" value="MEO3941749.1"/>
    <property type="molecule type" value="Genomic_DNA"/>
</dbReference>
<evidence type="ECO:0000313" key="1">
    <source>
        <dbReference type="EMBL" id="MEO3941749.1"/>
    </source>
</evidence>
<protein>
    <recommendedName>
        <fullName evidence="3">SWIM-type domain-containing protein</fullName>
    </recommendedName>
</protein>
<evidence type="ECO:0008006" key="3">
    <source>
        <dbReference type="Google" id="ProtNLM"/>
    </source>
</evidence>
<organism evidence="1 2">
    <name type="scientific">Paenarthrobacter nicotinovorans</name>
    <name type="common">Arthrobacter nicotinovorans</name>
    <dbReference type="NCBI Taxonomy" id="29320"/>
    <lineage>
        <taxon>Bacteria</taxon>
        <taxon>Bacillati</taxon>
        <taxon>Actinomycetota</taxon>
        <taxon>Actinomycetes</taxon>
        <taxon>Micrococcales</taxon>
        <taxon>Micrococcaceae</taxon>
        <taxon>Paenarthrobacter</taxon>
    </lineage>
</organism>
<reference evidence="1 2" key="1">
    <citation type="journal article" date="2024" name="Appl. Microbiol. Biotechnol.">
        <title>Biosynthetic gene clusters with biotechnological applications in novel Antarctic isolates from Actinomycetota.</title>
        <authorList>
            <person name="Bruna P."/>
            <person name="Nunez-Montero K."/>
            <person name="Contreras M.J."/>
            <person name="Leal K."/>
            <person name="Garcia M."/>
            <person name="Abanto M."/>
            <person name="Barrientos L."/>
        </authorList>
    </citation>
    <scope>NUCLEOTIDE SEQUENCE [LARGE SCALE GENOMIC DNA]</scope>
    <source>
        <strain evidence="1 2">Se16.17</strain>
    </source>
</reference>
<proteinExistence type="predicted"/>
<gene>
    <name evidence="1" type="ORF">V3C41_11780</name>
</gene>
<keyword evidence="2" id="KW-1185">Reference proteome</keyword>
<name>A0ABV0GT88_PAENI</name>